<dbReference type="CDD" id="cd00130">
    <property type="entry name" value="PAS"/>
    <property type="match status" value="1"/>
</dbReference>
<protein>
    <recommendedName>
        <fullName evidence="1">PAS domain-containing protein</fullName>
    </recommendedName>
</protein>
<dbReference type="Pfam" id="PF13188">
    <property type="entry name" value="PAS_8"/>
    <property type="match status" value="1"/>
</dbReference>
<evidence type="ECO:0000313" key="2">
    <source>
        <dbReference type="EMBL" id="GAH76183.1"/>
    </source>
</evidence>
<dbReference type="InterPro" id="IPR029016">
    <property type="entry name" value="GAF-like_dom_sf"/>
</dbReference>
<dbReference type="Gene3D" id="3.30.450.40">
    <property type="match status" value="1"/>
</dbReference>
<name>X1K276_9ZZZZ</name>
<comment type="caution">
    <text evidence="2">The sequence shown here is derived from an EMBL/GenBank/DDBJ whole genome shotgun (WGS) entry which is preliminary data.</text>
</comment>
<dbReference type="Gene3D" id="3.30.450.20">
    <property type="entry name" value="PAS domain"/>
    <property type="match status" value="1"/>
</dbReference>
<feature type="non-terminal residue" evidence="2">
    <location>
        <position position="269"/>
    </location>
</feature>
<dbReference type="PROSITE" id="PS50112">
    <property type="entry name" value="PAS"/>
    <property type="match status" value="1"/>
</dbReference>
<dbReference type="InterPro" id="IPR003018">
    <property type="entry name" value="GAF"/>
</dbReference>
<accession>X1K276</accession>
<dbReference type="InterPro" id="IPR000014">
    <property type="entry name" value="PAS"/>
</dbReference>
<dbReference type="NCBIfam" id="TIGR00229">
    <property type="entry name" value="sensory_box"/>
    <property type="match status" value="1"/>
</dbReference>
<dbReference type="SUPFAM" id="SSF55781">
    <property type="entry name" value="GAF domain-like"/>
    <property type="match status" value="1"/>
</dbReference>
<feature type="domain" description="PAS" evidence="1">
    <location>
        <begin position="167"/>
        <end position="211"/>
    </location>
</feature>
<sequence length="269" mass="28983">QTSSVVSQSLELGQILNGSIDSVIGVMKVDAAMVFLLDEKTGELTLAAHRGVSTEFVQGVSRLKLGEGFNGRVAETGESLYVEDASHDPSLTKMAVRDEGIQSQLIVPLKSKGKVMGTLCVAARSQRQVLPEELGLVTAIGNQIGVAVENAHLYQQQQEVAEELRASEERYRELFENAHDAIWLHDLQENIIAANKSLARLTGYTLEELLGIKAGDLIAEGCIDSVKSIEDPLLKGEAIGHLSEVTLVKKDKSEATVQLSTSSVFSNGQ</sequence>
<dbReference type="PANTHER" id="PTHR44757">
    <property type="entry name" value="DIGUANYLATE CYCLASE DGCP"/>
    <property type="match status" value="1"/>
</dbReference>
<reference evidence="2" key="1">
    <citation type="journal article" date="2014" name="Front. Microbiol.">
        <title>High frequency of phylogenetically diverse reductive dehalogenase-homologous genes in deep subseafloor sedimentary metagenomes.</title>
        <authorList>
            <person name="Kawai M."/>
            <person name="Futagami T."/>
            <person name="Toyoda A."/>
            <person name="Takaki Y."/>
            <person name="Nishi S."/>
            <person name="Hori S."/>
            <person name="Arai W."/>
            <person name="Tsubouchi T."/>
            <person name="Morono Y."/>
            <person name="Uchiyama I."/>
            <person name="Ito T."/>
            <person name="Fujiyama A."/>
            <person name="Inagaki F."/>
            <person name="Takami H."/>
        </authorList>
    </citation>
    <scope>NUCLEOTIDE SEQUENCE</scope>
    <source>
        <strain evidence="2">Expedition CK06-06</strain>
    </source>
</reference>
<dbReference type="InterPro" id="IPR052155">
    <property type="entry name" value="Biofilm_reg_signaling"/>
</dbReference>
<feature type="non-terminal residue" evidence="2">
    <location>
        <position position="1"/>
    </location>
</feature>
<dbReference type="SMART" id="SM00091">
    <property type="entry name" value="PAS"/>
    <property type="match status" value="1"/>
</dbReference>
<dbReference type="EMBL" id="BARU01027780">
    <property type="protein sequence ID" value="GAH76183.1"/>
    <property type="molecule type" value="Genomic_DNA"/>
</dbReference>
<dbReference type="PANTHER" id="PTHR44757:SF2">
    <property type="entry name" value="BIOFILM ARCHITECTURE MAINTENANCE PROTEIN MBAA"/>
    <property type="match status" value="1"/>
</dbReference>
<evidence type="ECO:0000259" key="1">
    <source>
        <dbReference type="PROSITE" id="PS50112"/>
    </source>
</evidence>
<dbReference type="SMART" id="SM00065">
    <property type="entry name" value="GAF"/>
    <property type="match status" value="1"/>
</dbReference>
<dbReference type="InterPro" id="IPR035965">
    <property type="entry name" value="PAS-like_dom_sf"/>
</dbReference>
<gene>
    <name evidence="2" type="ORF">S03H2_44428</name>
</gene>
<organism evidence="2">
    <name type="scientific">marine sediment metagenome</name>
    <dbReference type="NCBI Taxonomy" id="412755"/>
    <lineage>
        <taxon>unclassified sequences</taxon>
        <taxon>metagenomes</taxon>
        <taxon>ecological metagenomes</taxon>
    </lineage>
</organism>
<dbReference type="SUPFAM" id="SSF55785">
    <property type="entry name" value="PYP-like sensor domain (PAS domain)"/>
    <property type="match status" value="1"/>
</dbReference>
<dbReference type="AlphaFoldDB" id="X1K276"/>
<dbReference type="Pfam" id="PF13185">
    <property type="entry name" value="GAF_2"/>
    <property type="match status" value="1"/>
</dbReference>
<proteinExistence type="predicted"/>